<dbReference type="PROSITE" id="PS51178">
    <property type="entry name" value="PASTA"/>
    <property type="match status" value="1"/>
</dbReference>
<name>A0ABX7TZU2_STRCY</name>
<feature type="region of interest" description="Disordered" evidence="1">
    <location>
        <begin position="109"/>
        <end position="147"/>
    </location>
</feature>
<evidence type="ECO:0000259" key="2">
    <source>
        <dbReference type="PROSITE" id="PS51178"/>
    </source>
</evidence>
<proteinExistence type="predicted"/>
<dbReference type="Pfam" id="PF03793">
    <property type="entry name" value="PASTA"/>
    <property type="match status" value="1"/>
</dbReference>
<dbReference type="Proteomes" id="UP000663908">
    <property type="component" value="Chromosome"/>
</dbReference>
<sequence>MTTESNRLLQKDTGAFRADRVGVTLPVPLGVTSVRITPNTPEVRVPRLVGLMAMDARETARARGLFLNAPDRPDFHRAVVDYVVRQYPQPGAEVPADSMVYVWFDLGEGEGGGGVREPRVPRPPTGGLKRELDQPGDPCAVAGFSSP</sequence>
<dbReference type="EMBL" id="CP071839">
    <property type="protein sequence ID" value="QTE00200.1"/>
    <property type="molecule type" value="Genomic_DNA"/>
</dbReference>
<keyword evidence="4" id="KW-1185">Reference proteome</keyword>
<evidence type="ECO:0000256" key="1">
    <source>
        <dbReference type="SAM" id="MobiDB-lite"/>
    </source>
</evidence>
<feature type="domain" description="PASTA" evidence="2">
    <location>
        <begin position="39"/>
        <end position="106"/>
    </location>
</feature>
<protein>
    <recommendedName>
        <fullName evidence="2">PASTA domain-containing protein</fullName>
    </recommendedName>
</protein>
<accession>A0ABX7TZU2</accession>
<dbReference type="InterPro" id="IPR005543">
    <property type="entry name" value="PASTA_dom"/>
</dbReference>
<organism evidence="3 4">
    <name type="scientific">Streptomyces cyanogenus</name>
    <dbReference type="NCBI Taxonomy" id="80860"/>
    <lineage>
        <taxon>Bacteria</taxon>
        <taxon>Bacillati</taxon>
        <taxon>Actinomycetota</taxon>
        <taxon>Actinomycetes</taxon>
        <taxon>Kitasatosporales</taxon>
        <taxon>Streptomycetaceae</taxon>
        <taxon>Streptomyces</taxon>
    </lineage>
</organism>
<reference evidence="3 4" key="1">
    <citation type="submission" date="2021-03" db="EMBL/GenBank/DDBJ databases">
        <title>Complete genome sequence of Streptomyces cyanogenus S136, producer of anticancer angucycline landomycin A.</title>
        <authorList>
            <person name="Hrab P."/>
            <person name="Ruckert C."/>
            <person name="Busche T."/>
            <person name="Ostash I."/>
            <person name="Kalinowski J."/>
            <person name="Fedorenko V."/>
            <person name="Yushchuk O."/>
            <person name="Ostash B."/>
        </authorList>
    </citation>
    <scope>NUCLEOTIDE SEQUENCE [LARGE SCALE GENOMIC DNA]</scope>
    <source>
        <strain evidence="3 4">S136</strain>
    </source>
</reference>
<evidence type="ECO:0000313" key="4">
    <source>
        <dbReference type="Proteomes" id="UP000663908"/>
    </source>
</evidence>
<evidence type="ECO:0000313" key="3">
    <source>
        <dbReference type="EMBL" id="QTE00200.1"/>
    </source>
</evidence>
<dbReference type="Gene3D" id="3.30.10.20">
    <property type="match status" value="1"/>
</dbReference>
<dbReference type="CDD" id="cd06577">
    <property type="entry name" value="PASTA_pknB"/>
    <property type="match status" value="1"/>
</dbReference>
<gene>
    <name evidence="3" type="ORF">S1361_22890</name>
</gene>